<evidence type="ECO:0000256" key="1">
    <source>
        <dbReference type="SAM" id="Coils"/>
    </source>
</evidence>
<protein>
    <recommendedName>
        <fullName evidence="3">Dynein assembly factor 3 C-terminal domain-containing protein</fullName>
    </recommendedName>
</protein>
<keyword evidence="5" id="KW-1185">Reference proteome</keyword>
<dbReference type="GO" id="GO:0044458">
    <property type="term" value="P:motile cilium assembly"/>
    <property type="evidence" value="ECO:0007669"/>
    <property type="project" value="TreeGrafter"/>
</dbReference>
<reference evidence="4 5" key="1">
    <citation type="journal article" date="2018" name="PLoS ONE">
        <title>The draft genome of Kipferlia bialata reveals reductive genome evolution in fornicate parasites.</title>
        <authorList>
            <person name="Tanifuji G."/>
            <person name="Takabayashi S."/>
            <person name="Kume K."/>
            <person name="Takagi M."/>
            <person name="Nakayama T."/>
            <person name="Kamikawa R."/>
            <person name="Inagaki Y."/>
            <person name="Hashimoto T."/>
        </authorList>
    </citation>
    <scope>NUCLEOTIDE SEQUENCE [LARGE SCALE GENOMIC DNA]</scope>
    <source>
        <strain evidence="4">NY0173</strain>
    </source>
</reference>
<dbReference type="Proteomes" id="UP000265618">
    <property type="component" value="Unassembled WGS sequence"/>
</dbReference>
<dbReference type="Pfam" id="PF14740">
    <property type="entry name" value="DUF4471"/>
    <property type="match status" value="1"/>
</dbReference>
<name>A0A9K3CRY6_9EUKA</name>
<accession>A0A9K3CRY6</accession>
<dbReference type="PANTHER" id="PTHR22118">
    <property type="entry name" value="DYNEIN ASSEMBLY FACTOR 3, AXONEMAL"/>
    <property type="match status" value="1"/>
</dbReference>
<dbReference type="AlphaFoldDB" id="A0A9K3CRY6"/>
<dbReference type="PANTHER" id="PTHR22118:SF14">
    <property type="entry name" value="DYNEIN AXONEMAL ASSEMBLY FACTOR 3"/>
    <property type="match status" value="1"/>
</dbReference>
<dbReference type="SUPFAM" id="SSF90257">
    <property type="entry name" value="Myosin rod fragments"/>
    <property type="match status" value="1"/>
</dbReference>
<evidence type="ECO:0000259" key="3">
    <source>
        <dbReference type="Pfam" id="PF14740"/>
    </source>
</evidence>
<feature type="coiled-coil region" evidence="1">
    <location>
        <begin position="445"/>
        <end position="472"/>
    </location>
</feature>
<comment type="caution">
    <text evidence="4">The sequence shown here is derived from an EMBL/GenBank/DDBJ whole genome shotgun (WGS) entry which is preliminary data.</text>
</comment>
<feature type="region of interest" description="Disordered" evidence="2">
    <location>
        <begin position="486"/>
        <end position="505"/>
    </location>
</feature>
<evidence type="ECO:0000256" key="2">
    <source>
        <dbReference type="SAM" id="MobiDB-lite"/>
    </source>
</evidence>
<sequence length="1162" mass="126492">RREREREREMQGQSQAQSYGNKQYWGLGSPIELREKATSVGAGDKADRDVLMCETSDLRHLLGNLSLFRSTLDCGSGVSLTFLEQKPDTLVRVAIELAFLMDIAREENTRAKLSLCESLLEVHSNIRLTHTALGDLARVCKGLADYFCGDGGEQYAFLGLKRLKMRDKDSLHALCSMYRQAISGTETAWDERQRAQMEERYDARENVYSWDYHMRLLPLLPHVPDLFYVSFRSSGLAFLGDYTQPPAAFLQAINAPEEWRSLEEEREGEAEGEGEGDGKERRQGFTRRQKVTPESRYHASNGNPTLFGVNCKHLKYEGDVTTGPFLSYGLIPYPYVPDKIKKALSEFRCQRNPVTPEPVHHSGDVALVNAYYAAQRVSDLVAKGMSIDLVASLQADYGDLLKRFESIRDNHGRTLARLKSVTEELGRAKGERGGERRGGDAEGELAEMRVIVDSLRSERAALEEESARHTAAAMDLATQLDKARDRLTRGERDSMEQAERNRLERAGLEAEIQDLRRRLSAAEAQGQQSQVDTGKLLALSAAHTVESLQADLVSAQSREEEGARVRADLEAEVATLKARASEAEARVESQAESISSLETQRERDQARLAALETEVSEACTEREAALAKGLGLQTQLDEAKARVEEYREAGDALRAQLGEAQMGADAAKGKLVAAEREVETMKIRETERERAMERERESMAERERDMRQRQDELSRRGSVSGGMMGMGMMGQGRQSTETPPGMGMGMGAGSERPPQSRLTPDIPFQMQERGRRGAERHMPHQFMLKSGEADSMALSPVMEAPNSKTPAQRDIGAWGQPPSRPMSSVQPPSARLGGMGMGAWDVSETSQAGTPVGSVPPRSASIRAATPLSAFADSAKAIPQQVVRPPVVESIPLCPCSAVSVLFEPSAASASHASHYLSLDFFSLPPLVSALGLPPRRWSVVSTPVPLSPLFLLYLRESAAVLTACVPSPSGTVRVSCPIPLLGLLSNPSVSHPVSLVDRACGLSLEGTLTLSVTPRVGQGVVAVLLPPLPPSPLMLSLGVQRVRSRPGKQSCGLGPECAGVATLLGSVEGRMGQGEGSTISIRERYDPHSRLGLISGSVPFVSLSISLPNGDTASARVDRLGWDELCLVTGPSQQGITLTVALAVRGEEVGDADIAIRLENG</sequence>
<feature type="compositionally biased region" description="Acidic residues" evidence="2">
    <location>
        <begin position="264"/>
        <end position="275"/>
    </location>
</feature>
<evidence type="ECO:0000313" key="4">
    <source>
        <dbReference type="EMBL" id="GIQ82021.1"/>
    </source>
</evidence>
<dbReference type="InterPro" id="IPR028235">
    <property type="entry name" value="DNAAF3_C"/>
</dbReference>
<feature type="compositionally biased region" description="Basic and acidic residues" evidence="2">
    <location>
        <begin position="687"/>
        <end position="715"/>
    </location>
</feature>
<dbReference type="InterPro" id="IPR039304">
    <property type="entry name" value="DNAAF3"/>
</dbReference>
<gene>
    <name evidence="4" type="ORF">KIPB_003089</name>
</gene>
<dbReference type="GO" id="GO:0070286">
    <property type="term" value="P:axonemal dynein complex assembly"/>
    <property type="evidence" value="ECO:0007669"/>
    <property type="project" value="InterPro"/>
</dbReference>
<feature type="compositionally biased region" description="Gly residues" evidence="2">
    <location>
        <begin position="719"/>
        <end position="730"/>
    </location>
</feature>
<feature type="region of interest" description="Disordered" evidence="2">
    <location>
        <begin position="687"/>
        <end position="741"/>
    </location>
</feature>
<organism evidence="4 5">
    <name type="scientific">Kipferlia bialata</name>
    <dbReference type="NCBI Taxonomy" id="797122"/>
    <lineage>
        <taxon>Eukaryota</taxon>
        <taxon>Metamonada</taxon>
        <taxon>Carpediemonas-like organisms</taxon>
        <taxon>Kipferlia</taxon>
    </lineage>
</organism>
<proteinExistence type="predicted"/>
<dbReference type="EMBL" id="BDIP01000565">
    <property type="protein sequence ID" value="GIQ82021.1"/>
    <property type="molecule type" value="Genomic_DNA"/>
</dbReference>
<feature type="non-terminal residue" evidence="4">
    <location>
        <position position="1"/>
    </location>
</feature>
<keyword evidence="1" id="KW-0175">Coiled coil</keyword>
<feature type="domain" description="Dynein assembly factor 3 C-terminal" evidence="3">
    <location>
        <begin position="160"/>
        <end position="238"/>
    </location>
</feature>
<dbReference type="OrthoDB" id="432970at2759"/>
<feature type="region of interest" description="Disordered" evidence="2">
    <location>
        <begin position="260"/>
        <end position="299"/>
    </location>
</feature>
<evidence type="ECO:0000313" key="5">
    <source>
        <dbReference type="Proteomes" id="UP000265618"/>
    </source>
</evidence>